<feature type="transmembrane region" description="Helical" evidence="1">
    <location>
        <begin position="26"/>
        <end position="50"/>
    </location>
</feature>
<feature type="transmembrane region" description="Helical" evidence="1">
    <location>
        <begin position="56"/>
        <end position="75"/>
    </location>
</feature>
<sequence length="100" mass="11830">MLAGAVIWVLRSDNRRSDMRNAREKYGGILPFWFYEMLPFGYFTLALLLFTASGNMYFYPSAMVLLIVGLQLWLLRGSYRKHQRPVLKLRPLHARQHRIN</sequence>
<evidence type="ECO:0000256" key="1">
    <source>
        <dbReference type="SAM" id="Phobius"/>
    </source>
</evidence>
<gene>
    <name evidence="2" type="ORF">BAL341_906</name>
</gene>
<dbReference type="EMBL" id="CAAJGR010000072">
    <property type="protein sequence ID" value="VHO02564.1"/>
    <property type="molecule type" value="Genomic_DNA"/>
</dbReference>
<dbReference type="AlphaFoldDB" id="A0A486XJ71"/>
<accession>A0A486XJ71</accession>
<name>A0A486XJ71_9GAMM</name>
<protein>
    <submittedName>
        <fullName evidence="2">Uncharacterized protein</fullName>
    </submittedName>
</protein>
<keyword evidence="1" id="KW-1133">Transmembrane helix</keyword>
<reference evidence="2" key="1">
    <citation type="submission" date="2019-04" db="EMBL/GenBank/DDBJ databases">
        <authorList>
            <person name="Brambilla D."/>
        </authorList>
    </citation>
    <scope>NUCLEOTIDE SEQUENCE</scope>
    <source>
        <strain evidence="2">BAL1</strain>
    </source>
</reference>
<keyword evidence="1" id="KW-0812">Transmembrane</keyword>
<organism evidence="2">
    <name type="scientific">Rheinheimera sp. BAL341</name>
    <dbReference type="NCBI Taxonomy" id="1708203"/>
    <lineage>
        <taxon>Bacteria</taxon>
        <taxon>Pseudomonadati</taxon>
        <taxon>Pseudomonadota</taxon>
        <taxon>Gammaproteobacteria</taxon>
        <taxon>Chromatiales</taxon>
        <taxon>Chromatiaceae</taxon>
        <taxon>Rheinheimera</taxon>
    </lineage>
</organism>
<keyword evidence="1" id="KW-0472">Membrane</keyword>
<proteinExistence type="predicted"/>
<evidence type="ECO:0000313" key="2">
    <source>
        <dbReference type="EMBL" id="VHO02564.1"/>
    </source>
</evidence>